<keyword evidence="3" id="KW-0812">Transmembrane</keyword>
<reference evidence="6 7" key="1">
    <citation type="submission" date="2020-07" db="EMBL/GenBank/DDBJ databases">
        <title>Facklamia lactis sp. nov., isolated from raw milk.</title>
        <authorList>
            <person name="Doll E.V."/>
            <person name="Huptas C."/>
            <person name="Staib L."/>
            <person name="Wenning M."/>
            <person name="Scherer S."/>
        </authorList>
    </citation>
    <scope>NUCLEOTIDE SEQUENCE [LARGE SCALE GENOMIC DNA]</scope>
    <source>
        <strain evidence="6 7">DSM 111018</strain>
    </source>
</reference>
<protein>
    <submittedName>
        <fullName evidence="6">DUF4349 domain-containing protein</fullName>
    </submittedName>
</protein>
<dbReference type="RefSeq" id="WP_197115328.1">
    <property type="nucleotide sequence ID" value="NZ_JACBXQ010000003.1"/>
</dbReference>
<evidence type="ECO:0000256" key="4">
    <source>
        <dbReference type="SAM" id="SignalP"/>
    </source>
</evidence>
<feature type="signal peptide" evidence="4">
    <location>
        <begin position="1"/>
        <end position="19"/>
    </location>
</feature>
<gene>
    <name evidence="6" type="ORF">HZY91_05800</name>
</gene>
<comment type="caution">
    <text evidence="6">The sequence shown here is derived from an EMBL/GenBank/DDBJ whole genome shotgun (WGS) entry which is preliminary data.</text>
</comment>
<evidence type="ECO:0000313" key="7">
    <source>
        <dbReference type="Proteomes" id="UP000721415"/>
    </source>
</evidence>
<dbReference type="EMBL" id="JACBXQ010000003">
    <property type="protein sequence ID" value="MBG9986405.1"/>
    <property type="molecule type" value="Genomic_DNA"/>
</dbReference>
<evidence type="ECO:0000259" key="5">
    <source>
        <dbReference type="Pfam" id="PF14257"/>
    </source>
</evidence>
<feature type="domain" description="DUF4349" evidence="5">
    <location>
        <begin position="70"/>
        <end position="292"/>
    </location>
</feature>
<feature type="chain" id="PRO_5046345192" evidence="4">
    <location>
        <begin position="20"/>
        <end position="343"/>
    </location>
</feature>
<dbReference type="Pfam" id="PF14257">
    <property type="entry name" value="DUF4349"/>
    <property type="match status" value="1"/>
</dbReference>
<dbReference type="PROSITE" id="PS51257">
    <property type="entry name" value="PROKAR_LIPOPROTEIN"/>
    <property type="match status" value="1"/>
</dbReference>
<name>A0ABS0LQG8_9LACT</name>
<dbReference type="InterPro" id="IPR025645">
    <property type="entry name" value="DUF4349"/>
</dbReference>
<evidence type="ECO:0000313" key="6">
    <source>
        <dbReference type="EMBL" id="MBG9986405.1"/>
    </source>
</evidence>
<evidence type="ECO:0000256" key="3">
    <source>
        <dbReference type="SAM" id="Phobius"/>
    </source>
</evidence>
<keyword evidence="4" id="KW-0732">Signal</keyword>
<keyword evidence="1" id="KW-0175">Coiled coil</keyword>
<feature type="region of interest" description="Disordered" evidence="2">
    <location>
        <begin position="319"/>
        <end position="343"/>
    </location>
</feature>
<accession>A0ABS0LQG8</accession>
<evidence type="ECO:0000256" key="1">
    <source>
        <dbReference type="SAM" id="Coils"/>
    </source>
</evidence>
<keyword evidence="3" id="KW-0472">Membrane</keyword>
<proteinExistence type="predicted"/>
<evidence type="ECO:0000256" key="2">
    <source>
        <dbReference type="SAM" id="MobiDB-lite"/>
    </source>
</evidence>
<feature type="coiled-coil region" evidence="1">
    <location>
        <begin position="165"/>
        <end position="195"/>
    </location>
</feature>
<organism evidence="6 7">
    <name type="scientific">Facklamia lactis</name>
    <dbReference type="NCBI Taxonomy" id="2749967"/>
    <lineage>
        <taxon>Bacteria</taxon>
        <taxon>Bacillati</taxon>
        <taxon>Bacillota</taxon>
        <taxon>Bacilli</taxon>
        <taxon>Lactobacillales</taxon>
        <taxon>Aerococcaceae</taxon>
        <taxon>Facklamia</taxon>
    </lineage>
</organism>
<keyword evidence="3" id="KW-1133">Transmembrane helix</keyword>
<dbReference type="Proteomes" id="UP000721415">
    <property type="component" value="Unassembled WGS sequence"/>
</dbReference>
<sequence>MKRNIKISALLGLSLLLVACNQNTPQDKASVENAVVEDNRSEAQLAENTAPSMNSAEESQTTEVDTDGQYLIYSASLDYEALEYDLAKEEIVKQISAAQGKIQFQNEGQYEAGGMASSNSKLRELSLTVRIPQDKFASFFDQLQNLEQAEMTNASQGSEDVTKSVTDLDIRIQAVEDRIERLNELNKKADKIEDIMTIQTEIENGIVERDQYLAQQSQLTDQVDLSTVTINLRETLTSAREENEKYSFGNRLSTTFKETLVNTRRLFEDSVLFLIRILPVLCLLLIVFLIYWYLIRPIIKALFSNKKIKKTEKKVKPFNENNKEKEIESHEETIITSKEEADK</sequence>
<keyword evidence="7" id="KW-1185">Reference proteome</keyword>
<feature type="transmembrane region" description="Helical" evidence="3">
    <location>
        <begin position="271"/>
        <end position="294"/>
    </location>
</feature>